<accession>A0A9W8MP39</accession>
<evidence type="ECO:0000256" key="2">
    <source>
        <dbReference type="SAM" id="MobiDB-lite"/>
    </source>
</evidence>
<proteinExistence type="predicted"/>
<feature type="non-terminal residue" evidence="4">
    <location>
        <position position="608"/>
    </location>
</feature>
<dbReference type="PANTHER" id="PTHR10039">
    <property type="entry name" value="AMELOGENIN"/>
    <property type="match status" value="1"/>
</dbReference>
<gene>
    <name evidence="4" type="ORF">H1R20_g1505</name>
</gene>
<keyword evidence="5" id="KW-1185">Reference proteome</keyword>
<feature type="domain" description="Nephrocystin 3-like N-terminal" evidence="3">
    <location>
        <begin position="201"/>
        <end position="363"/>
    </location>
</feature>
<dbReference type="InterPro" id="IPR027417">
    <property type="entry name" value="P-loop_NTPase"/>
</dbReference>
<dbReference type="EMBL" id="JANBPK010000454">
    <property type="protein sequence ID" value="KAJ2935589.1"/>
    <property type="molecule type" value="Genomic_DNA"/>
</dbReference>
<dbReference type="InterPro" id="IPR056884">
    <property type="entry name" value="NPHP3-like_N"/>
</dbReference>
<dbReference type="Proteomes" id="UP001140091">
    <property type="component" value="Unassembled WGS sequence"/>
</dbReference>
<protein>
    <recommendedName>
        <fullName evidence="3">Nephrocystin 3-like N-terminal domain-containing protein</fullName>
    </recommendedName>
</protein>
<feature type="compositionally biased region" description="Low complexity" evidence="2">
    <location>
        <begin position="44"/>
        <end position="59"/>
    </location>
</feature>
<comment type="caution">
    <text evidence="4">The sequence shown here is derived from an EMBL/GenBank/DDBJ whole genome shotgun (WGS) entry which is preliminary data.</text>
</comment>
<reference evidence="4" key="1">
    <citation type="submission" date="2022-06" db="EMBL/GenBank/DDBJ databases">
        <title>Genome Sequence of Candolleomyces eurysporus.</title>
        <authorList>
            <person name="Buettner E."/>
        </authorList>
    </citation>
    <scope>NUCLEOTIDE SEQUENCE</scope>
    <source>
        <strain evidence="4">VTCC 930004</strain>
    </source>
</reference>
<dbReference type="Pfam" id="PF24883">
    <property type="entry name" value="NPHP3_N"/>
    <property type="match status" value="1"/>
</dbReference>
<name>A0A9W8MP39_9AGAR</name>
<feature type="region of interest" description="Disordered" evidence="2">
    <location>
        <begin position="38"/>
        <end position="81"/>
    </location>
</feature>
<evidence type="ECO:0000259" key="3">
    <source>
        <dbReference type="Pfam" id="PF24883"/>
    </source>
</evidence>
<evidence type="ECO:0000313" key="4">
    <source>
        <dbReference type="EMBL" id="KAJ2935589.1"/>
    </source>
</evidence>
<keyword evidence="1" id="KW-0677">Repeat</keyword>
<evidence type="ECO:0000256" key="1">
    <source>
        <dbReference type="ARBA" id="ARBA00022737"/>
    </source>
</evidence>
<evidence type="ECO:0000313" key="5">
    <source>
        <dbReference type="Proteomes" id="UP001140091"/>
    </source>
</evidence>
<dbReference type="SUPFAM" id="SSF52540">
    <property type="entry name" value="P-loop containing nucleoside triphosphate hydrolases"/>
    <property type="match status" value="1"/>
</dbReference>
<dbReference type="PANTHER" id="PTHR10039:SF14">
    <property type="entry name" value="NACHT DOMAIN-CONTAINING PROTEIN"/>
    <property type="match status" value="1"/>
</dbReference>
<sequence>MPPESKKPSALSRVFSRLSNHRSKPAVALACVQLEGSPTVAAGPSSSSHPPTHSVPDSSLPGGSSIFQCREAQPPVRPSRSENEIVDYLECTALSTPGNQDLLQPPPFSTLHSYDHPAGSKAHGGTTSFLAGASGFRMRDVHYIDASQVTVHTGGGAGDRLIDGWELLMKKAAPNALHDSDARYDPPKCDEDTRVEVTGEIMDWMMDRDGPQRLLCMTGAAGSGKSALQQTTAEKCLKNGTLGSTFFFSASDPTRNTVKPVIPTIAYQLGRTNNTLRRCIRAAVEDDPLIFDKSLRTQMSTLIAEPLQRFKNIGMDFSTLPYTILIDGLDECMGEDRQAELLTAVRECLLIDGLPFRVFIASRPEWAIRTALEPGGHLYKVAYHIRLNDQYDPSADMRRYLRRRFEDIGLRTRDPEWFSEGDIETLVRAGSGQFIYVATVYKYISERRASPSERLKIVLTWTPHKGRATRPFECFMQYIIKCPLDFDSLPAEWEELPLPELHRRSLMEAVEDLPIFLNRVDCDIDEDEVVGFTQNGGWQKINNLLPLLNRSSDEWLPGTFEDWIEPLRSFTISLKARKPEAAVVISAFAEKWKNDCEQYKDERRRKSN</sequence>
<organism evidence="4 5">
    <name type="scientific">Candolleomyces eurysporus</name>
    <dbReference type="NCBI Taxonomy" id="2828524"/>
    <lineage>
        <taxon>Eukaryota</taxon>
        <taxon>Fungi</taxon>
        <taxon>Dikarya</taxon>
        <taxon>Basidiomycota</taxon>
        <taxon>Agaricomycotina</taxon>
        <taxon>Agaricomycetes</taxon>
        <taxon>Agaricomycetidae</taxon>
        <taxon>Agaricales</taxon>
        <taxon>Agaricineae</taxon>
        <taxon>Psathyrellaceae</taxon>
        <taxon>Candolleomyces</taxon>
    </lineage>
</organism>
<dbReference type="AlphaFoldDB" id="A0A9W8MP39"/>
<dbReference type="OrthoDB" id="5967843at2759"/>